<gene>
    <name evidence="2" type="ordered locus">Slin_1761</name>
</gene>
<dbReference type="STRING" id="504472.Slin_1761"/>
<dbReference type="RefSeq" id="WP_012926356.1">
    <property type="nucleotide sequence ID" value="NC_013730.1"/>
</dbReference>
<keyword evidence="1" id="KW-0812">Transmembrane</keyword>
<accession>D2QQV4</accession>
<organism evidence="2 3">
    <name type="scientific">Spirosoma linguale (strain ATCC 33905 / DSM 74 / LMG 10896 / Claus 1)</name>
    <dbReference type="NCBI Taxonomy" id="504472"/>
    <lineage>
        <taxon>Bacteria</taxon>
        <taxon>Pseudomonadati</taxon>
        <taxon>Bacteroidota</taxon>
        <taxon>Cytophagia</taxon>
        <taxon>Cytophagales</taxon>
        <taxon>Cytophagaceae</taxon>
        <taxon>Spirosoma</taxon>
    </lineage>
</organism>
<feature type="transmembrane region" description="Helical" evidence="1">
    <location>
        <begin position="181"/>
        <end position="199"/>
    </location>
</feature>
<feature type="transmembrane region" description="Helical" evidence="1">
    <location>
        <begin position="314"/>
        <end position="347"/>
    </location>
</feature>
<feature type="transmembrane region" description="Helical" evidence="1">
    <location>
        <begin position="12"/>
        <end position="32"/>
    </location>
</feature>
<feature type="transmembrane region" description="Helical" evidence="1">
    <location>
        <begin position="127"/>
        <end position="145"/>
    </location>
</feature>
<keyword evidence="1" id="KW-1133">Transmembrane helix</keyword>
<dbReference type="HOGENOM" id="CLU_789407_0_0_10"/>
<proteinExistence type="predicted"/>
<dbReference type="AlphaFoldDB" id="D2QQV4"/>
<name>D2QQV4_SPILD</name>
<dbReference type="eggNOG" id="ENOG502ZCK1">
    <property type="taxonomic scope" value="Bacteria"/>
</dbReference>
<dbReference type="Proteomes" id="UP000002028">
    <property type="component" value="Chromosome"/>
</dbReference>
<evidence type="ECO:0008006" key="4">
    <source>
        <dbReference type="Google" id="ProtNLM"/>
    </source>
</evidence>
<keyword evidence="1" id="KW-0472">Membrane</keyword>
<sequence>MLTVLNRVFVSAFYARNAGTFLVILLLAFGFLSAVEHKALITAALGSPLLLGIVFILWGFYLLKTVSFIQQELTAPEHLFLQAFWLIPTPARLAMWFGVQLALLFPIIAYGGWMIQIASVYQRWDSLTAIGLVLAGLTVTGVALADYRLKHPNPGNIQLPHVSVPLRYELFFPTYWLRYEPLSLVLTKVFSCLLLVGVCRLYPTDDYDQRLLLIGLLLAVLGHSQVGSQVSAFEHKYLLLLPNLPYSRLQRFGRYTLMYGLIWLPELLILLRNCPTGIRLDYVLWLWLTGWGWILLQHALAYPQTINPERWLSGILAGFIGGLLLIMFGLPVGIWLVLGWLGALGYWHWSALVKDRTSSFRQD</sequence>
<evidence type="ECO:0000313" key="2">
    <source>
        <dbReference type="EMBL" id="ADB37806.1"/>
    </source>
</evidence>
<feature type="transmembrane region" description="Helical" evidence="1">
    <location>
        <begin position="93"/>
        <end position="115"/>
    </location>
</feature>
<evidence type="ECO:0000256" key="1">
    <source>
        <dbReference type="SAM" id="Phobius"/>
    </source>
</evidence>
<feature type="transmembrane region" description="Helical" evidence="1">
    <location>
        <begin position="39"/>
        <end position="63"/>
    </location>
</feature>
<keyword evidence="3" id="KW-1185">Reference proteome</keyword>
<evidence type="ECO:0000313" key="3">
    <source>
        <dbReference type="Proteomes" id="UP000002028"/>
    </source>
</evidence>
<feature type="transmembrane region" description="Helical" evidence="1">
    <location>
        <begin position="252"/>
        <end position="271"/>
    </location>
</feature>
<reference evidence="2 3" key="1">
    <citation type="journal article" date="2010" name="Stand. Genomic Sci.">
        <title>Complete genome sequence of Spirosoma linguale type strain (1).</title>
        <authorList>
            <person name="Lail K."/>
            <person name="Sikorski J."/>
            <person name="Saunders E."/>
            <person name="Lapidus A."/>
            <person name="Glavina Del Rio T."/>
            <person name="Copeland A."/>
            <person name="Tice H."/>
            <person name="Cheng J.-F."/>
            <person name="Lucas S."/>
            <person name="Nolan M."/>
            <person name="Bruce D."/>
            <person name="Goodwin L."/>
            <person name="Pitluck S."/>
            <person name="Ivanova N."/>
            <person name="Mavromatis K."/>
            <person name="Ovchinnikova G."/>
            <person name="Pati A."/>
            <person name="Chen A."/>
            <person name="Palaniappan K."/>
            <person name="Land M."/>
            <person name="Hauser L."/>
            <person name="Chang Y.-J."/>
            <person name="Jeffries C.D."/>
            <person name="Chain P."/>
            <person name="Brettin T."/>
            <person name="Detter J.C."/>
            <person name="Schuetze A."/>
            <person name="Rohde M."/>
            <person name="Tindall B.J."/>
            <person name="Goeker M."/>
            <person name="Bristow J."/>
            <person name="Eisen J.A."/>
            <person name="Markowitz V."/>
            <person name="Hugenholtz P."/>
            <person name="Kyrpides N.C."/>
            <person name="Klenk H.-P."/>
            <person name="Chen F."/>
        </authorList>
    </citation>
    <scope>NUCLEOTIDE SEQUENCE [LARGE SCALE GENOMIC DNA]</scope>
    <source>
        <strain evidence="3">ATCC 33905 / DSM 74 / LMG 10896 / Claus 1</strain>
    </source>
</reference>
<protein>
    <recommendedName>
        <fullName evidence="4">Transmembrane protein</fullName>
    </recommendedName>
</protein>
<dbReference type="KEGG" id="sli:Slin_1761"/>
<feature type="transmembrane region" description="Helical" evidence="1">
    <location>
        <begin position="283"/>
        <end position="302"/>
    </location>
</feature>
<feature type="transmembrane region" description="Helical" evidence="1">
    <location>
        <begin position="211"/>
        <end position="232"/>
    </location>
</feature>
<dbReference type="EMBL" id="CP001769">
    <property type="protein sequence ID" value="ADB37806.1"/>
    <property type="molecule type" value="Genomic_DNA"/>
</dbReference>